<comment type="caution">
    <text evidence="11">The sequence shown here is derived from an EMBL/GenBank/DDBJ whole genome shotgun (WGS) entry which is preliminary data.</text>
</comment>
<evidence type="ECO:0000256" key="9">
    <source>
        <dbReference type="SAM" id="Phobius"/>
    </source>
</evidence>
<keyword evidence="3" id="KW-0813">Transport</keyword>
<evidence type="ECO:0000256" key="2">
    <source>
        <dbReference type="ARBA" id="ARBA00007866"/>
    </source>
</evidence>
<dbReference type="GO" id="GO:0005507">
    <property type="term" value="F:copper ion binding"/>
    <property type="evidence" value="ECO:0007669"/>
    <property type="project" value="InterPro"/>
</dbReference>
<dbReference type="Gene3D" id="1.10.287.90">
    <property type="match status" value="1"/>
</dbReference>
<organism evidence="11 12">
    <name type="scientific">Rubellimicrobium roseum</name>
    <dbReference type="NCBI Taxonomy" id="687525"/>
    <lineage>
        <taxon>Bacteria</taxon>
        <taxon>Pseudomonadati</taxon>
        <taxon>Pseudomonadota</taxon>
        <taxon>Alphaproteobacteria</taxon>
        <taxon>Rhodobacterales</taxon>
        <taxon>Roseobacteraceae</taxon>
        <taxon>Rubellimicrobium</taxon>
    </lineage>
</organism>
<dbReference type="OrthoDB" id="9781261at2"/>
<keyword evidence="4 9" id="KW-0812">Transmembrane</keyword>
<feature type="transmembrane region" description="Helical" evidence="9">
    <location>
        <begin position="78"/>
        <end position="99"/>
    </location>
</feature>
<dbReference type="AlphaFoldDB" id="A0A5C4N9U8"/>
<keyword evidence="7 9" id="KW-0472">Membrane</keyword>
<evidence type="ECO:0000313" key="11">
    <source>
        <dbReference type="EMBL" id="TNC61040.1"/>
    </source>
</evidence>
<dbReference type="PANTHER" id="PTHR22888:SF9">
    <property type="entry name" value="CYTOCHROME C OXIDASE SUBUNIT 2"/>
    <property type="match status" value="1"/>
</dbReference>
<keyword evidence="6 9" id="KW-1133">Transmembrane helix</keyword>
<dbReference type="PANTHER" id="PTHR22888">
    <property type="entry name" value="CYTOCHROME C OXIDASE, SUBUNIT II"/>
    <property type="match status" value="1"/>
</dbReference>
<gene>
    <name evidence="11" type="ORF">FHG71_21510</name>
</gene>
<dbReference type="InterPro" id="IPR008972">
    <property type="entry name" value="Cupredoxin"/>
</dbReference>
<evidence type="ECO:0000313" key="12">
    <source>
        <dbReference type="Proteomes" id="UP000305709"/>
    </source>
</evidence>
<evidence type="ECO:0000259" key="10">
    <source>
        <dbReference type="PROSITE" id="PS50857"/>
    </source>
</evidence>
<reference evidence="11 12" key="1">
    <citation type="submission" date="2019-06" db="EMBL/GenBank/DDBJ databases">
        <authorList>
            <person name="Jiang L."/>
        </authorList>
    </citation>
    <scope>NUCLEOTIDE SEQUENCE [LARGE SCALE GENOMIC DNA]</scope>
    <source>
        <strain evidence="11 12">YIM 48858</strain>
    </source>
</reference>
<evidence type="ECO:0000256" key="7">
    <source>
        <dbReference type="ARBA" id="ARBA00023136"/>
    </source>
</evidence>
<evidence type="ECO:0000256" key="8">
    <source>
        <dbReference type="ARBA" id="ARBA00047816"/>
    </source>
</evidence>
<dbReference type="GO" id="GO:0016020">
    <property type="term" value="C:membrane"/>
    <property type="evidence" value="ECO:0007669"/>
    <property type="project" value="UniProtKB-SubCell"/>
</dbReference>
<accession>A0A5C4N9U8</accession>
<feature type="transmembrane region" description="Helical" evidence="9">
    <location>
        <begin position="115"/>
        <end position="138"/>
    </location>
</feature>
<evidence type="ECO:0000256" key="1">
    <source>
        <dbReference type="ARBA" id="ARBA00004141"/>
    </source>
</evidence>
<evidence type="ECO:0000256" key="4">
    <source>
        <dbReference type="ARBA" id="ARBA00022692"/>
    </source>
</evidence>
<protein>
    <submittedName>
        <fullName evidence="11">Cytochrome B</fullName>
    </submittedName>
</protein>
<dbReference type="GO" id="GO:0042773">
    <property type="term" value="P:ATP synthesis coupled electron transport"/>
    <property type="evidence" value="ECO:0007669"/>
    <property type="project" value="TreeGrafter"/>
</dbReference>
<comment type="subcellular location">
    <subcellularLocation>
        <location evidence="1">Membrane</location>
        <topology evidence="1">Multi-pass membrane protein</topology>
    </subcellularLocation>
</comment>
<evidence type="ECO:0000256" key="6">
    <source>
        <dbReference type="ARBA" id="ARBA00022989"/>
    </source>
</evidence>
<keyword evidence="5" id="KW-0249">Electron transport</keyword>
<dbReference type="EMBL" id="VDFV01000072">
    <property type="protein sequence ID" value="TNC61040.1"/>
    <property type="molecule type" value="Genomic_DNA"/>
</dbReference>
<sequence>MERVAPEPDLGFGVLESRMLLDRVHERLALFLHHLLRHAGRLLRWAVRASTLVPLAGCEDRLSAVHPAGPAAQTIATLWWVLLGGATLIFLFVMVLLALAMRRRDAPGQASGERVWIVGLGLAFPLTVLAALLAYGLVVGERLLPRPGPGVVDVGAEGRQWDWHFTYADAPGRMTEGVLHIPAGRPVDVAITSADVIHSFWVPRLAGKLDAIPGHVNVLRIEAWVPGDYAGVSSEYNGPGYTGHDFTVRAHDEAAWADFLAGEAP</sequence>
<dbReference type="InterPro" id="IPR036257">
    <property type="entry name" value="Cyt_c_oxidase_su2_TM_sf"/>
</dbReference>
<dbReference type="GO" id="GO:0004129">
    <property type="term" value="F:cytochrome-c oxidase activity"/>
    <property type="evidence" value="ECO:0007669"/>
    <property type="project" value="UniProtKB-EC"/>
</dbReference>
<dbReference type="SUPFAM" id="SSF49503">
    <property type="entry name" value="Cupredoxins"/>
    <property type="match status" value="1"/>
</dbReference>
<comment type="catalytic activity">
    <reaction evidence="8">
        <text>4 Fe(II)-[cytochrome c] + O2 + 8 H(+)(in) = 4 Fe(III)-[cytochrome c] + 2 H2O + 4 H(+)(out)</text>
        <dbReference type="Rhea" id="RHEA:11436"/>
        <dbReference type="Rhea" id="RHEA-COMP:10350"/>
        <dbReference type="Rhea" id="RHEA-COMP:14399"/>
        <dbReference type="ChEBI" id="CHEBI:15377"/>
        <dbReference type="ChEBI" id="CHEBI:15378"/>
        <dbReference type="ChEBI" id="CHEBI:15379"/>
        <dbReference type="ChEBI" id="CHEBI:29033"/>
        <dbReference type="ChEBI" id="CHEBI:29034"/>
        <dbReference type="EC" id="7.1.1.9"/>
    </reaction>
</comment>
<evidence type="ECO:0000256" key="3">
    <source>
        <dbReference type="ARBA" id="ARBA00022448"/>
    </source>
</evidence>
<feature type="domain" description="Cytochrome oxidase subunit II copper A binding" evidence="10">
    <location>
        <begin position="149"/>
        <end position="262"/>
    </location>
</feature>
<proteinExistence type="inferred from homology"/>
<dbReference type="InterPro" id="IPR002429">
    <property type="entry name" value="CcO_II-like_C"/>
</dbReference>
<dbReference type="Pfam" id="PF00116">
    <property type="entry name" value="COX2"/>
    <property type="match status" value="1"/>
</dbReference>
<dbReference type="InterPro" id="IPR045187">
    <property type="entry name" value="CcO_II"/>
</dbReference>
<name>A0A5C4N9U8_9RHOB</name>
<dbReference type="Proteomes" id="UP000305709">
    <property type="component" value="Unassembled WGS sequence"/>
</dbReference>
<keyword evidence="12" id="KW-1185">Reference proteome</keyword>
<dbReference type="Gene3D" id="2.60.40.420">
    <property type="entry name" value="Cupredoxins - blue copper proteins"/>
    <property type="match status" value="1"/>
</dbReference>
<dbReference type="PROSITE" id="PS50857">
    <property type="entry name" value="COX2_CUA"/>
    <property type="match status" value="1"/>
</dbReference>
<evidence type="ECO:0000256" key="5">
    <source>
        <dbReference type="ARBA" id="ARBA00022982"/>
    </source>
</evidence>
<comment type="similarity">
    <text evidence="2">Belongs to the cytochrome c oxidase subunit 2 family.</text>
</comment>